<dbReference type="PROSITE" id="PS50088">
    <property type="entry name" value="ANK_REPEAT"/>
    <property type="match status" value="3"/>
</dbReference>
<dbReference type="SUPFAM" id="SSF48403">
    <property type="entry name" value="Ankyrin repeat"/>
    <property type="match status" value="2"/>
</dbReference>
<feature type="domain" description="EF-hand" evidence="7">
    <location>
        <begin position="1703"/>
        <end position="1738"/>
    </location>
</feature>
<evidence type="ECO:0000256" key="2">
    <source>
        <dbReference type="ARBA" id="ARBA00022837"/>
    </source>
</evidence>
<feature type="repeat" description="ANK" evidence="4">
    <location>
        <begin position="1166"/>
        <end position="1198"/>
    </location>
</feature>
<evidence type="ECO:0000256" key="6">
    <source>
        <dbReference type="SAM" id="MobiDB-lite"/>
    </source>
</evidence>
<feature type="domain" description="EF-hand" evidence="7">
    <location>
        <begin position="1475"/>
        <end position="1510"/>
    </location>
</feature>
<dbReference type="SMART" id="SM00248">
    <property type="entry name" value="ANK"/>
    <property type="match status" value="8"/>
</dbReference>
<dbReference type="EMBL" id="HBIW01016811">
    <property type="protein sequence ID" value="CAE0699071.1"/>
    <property type="molecule type" value="Transcribed_RNA"/>
</dbReference>
<feature type="repeat" description="ANK" evidence="4">
    <location>
        <begin position="1816"/>
        <end position="1841"/>
    </location>
</feature>
<gene>
    <name evidence="8" type="ORF">PCAL00307_LOCUS14507</name>
</gene>
<dbReference type="InterPro" id="IPR036770">
    <property type="entry name" value="Ankyrin_rpt-contain_sf"/>
</dbReference>
<feature type="compositionally biased region" description="Acidic residues" evidence="6">
    <location>
        <begin position="1401"/>
        <end position="1425"/>
    </location>
</feature>
<feature type="domain" description="EF-hand" evidence="7">
    <location>
        <begin position="1431"/>
        <end position="1466"/>
    </location>
</feature>
<evidence type="ECO:0000256" key="1">
    <source>
        <dbReference type="ARBA" id="ARBA00022737"/>
    </source>
</evidence>
<evidence type="ECO:0000313" key="8">
    <source>
        <dbReference type="EMBL" id="CAE0699071.1"/>
    </source>
</evidence>
<dbReference type="InterPro" id="IPR016024">
    <property type="entry name" value="ARM-type_fold"/>
</dbReference>
<keyword evidence="1" id="KW-0677">Repeat</keyword>
<sequence>MADAPPELTEAQQAKLAAKQFKQDSRKLAKALKGKKPEPKIEAIDRCREDAAFLAKGECLVPLLQQCVFKKTKKGDNADVVQAALSCARAFLEAAPESQPDEEEGAATPEPPRATLLFEAAEKKKNKLSGGKLFADLLAHENGGIVVDAAACLRTVLKASVAGEEHPYLELAASGDPVGALVHMILQGTPSEIWPEEDNGVEAALEALALLIEFVPDASDRLVASGGGAALTTVACNEIVPEELAESALRLLDAATSASGGASTLLEAPGASVQILSSSTSGAASRLSIVERLLEAQALRSDDDEEIIETDEAAAPAPAYAFDGPGVATVLATAFESAESDAVAVAARCLGRAVVAFGEDARTPLLQTSCGRLLTALTSAPAGSEPRRCCEKALHLLVRSGPFSLATSDIDAAQLAQALSGDADAKTRTINLVAEVIKTSADDVPAVTDACLASLVGTVQTWADSKDEDPQLSPRGVEEPDAPIAKGVVLKEADAAQASLTLLRALGSSSPDILSRIAGDAREALDAALSRGPRTVDEFKRFDEAPVDDTAAPAPAAEAPVEDGVKEAVVLVRDPLQTAWDDAAYAGNDIAVRSTVMALLAQIARSCAPAPVEENDDEEAAPEQPGEVSSLTACAMLLDILCVDLVQKDGAPYWGAAAADEDELVREDVRAEALDLLAAVGADENGRKLLLEASRSWVPSGMTQIEEEEAPAAEDEEVIEEQFAPPENLADQRWWPYVHVLAAPVCVAADPTATAAQHTASVELIRALCSDDARPKDDQSLVCDRFAATACAMGVLVPLCALASEQTAICVARFCVADEDFDPSADFAATARAASKAVADLAGRAYEREKRIATYAADAYEAQFAVSMVEGAEAFEAQLLAFEEEQAEARAAYEARVEEARAAAEAAAADEDCMEAEAPIPAVEPLACAPAPAFDDRAARRAATEAAEAARNRVVDARGGPTNKQWATYCLDARAPDLRRRIQDSTALLAACAGSGEARTCSALLARCGGDASVPDNTGRTPSMAALLRGSTETIHSLLEAGCDADVRSEDGTNVLLCAFVAPNGDALDTAINEAKAQWELTGSCPSTVLKGSGSYVEAVLQKGADPDVPDGRGKFPLHWCVEGCAIDYEVDGLFPCSFTLDEAVSVEMLSTLLAHGASPDVADLSGCTALHSACRRSNGEAARLLLQNGAQMNLSDGVGRLPVHLACAAATDYELVAELLESGQKKPRGTATHDGSRAGLSKSAKTRRNVIAAMDRALQAALAPDVVVDVLPSPAELASASDSNGYTMLHYASQAPIVQEEDVWSTTEPVSAEERGAFLAQLAARDDVVDLHAADSSGRDAVCLAIEQLGDHSLQFVETAVSKGYDVERELELPDEDLDLPYRPAWETPSDPPPGFAGDADADLFDDLDEPEDVSPEPSEDEPGEATLDALETYLKAIFDRVDSDQSGAISAQEALAALRDDDDFAEVLGVDGRSKDDVLAAITDIDADGDARVSWAEFRAAALGEEPEPSEEAPPDIEAYLRAIFDRADADGSGEISTREAIEAVQTDEEFAEMMGFDGVTKIQSPDDRSDLEFAIAMLDADGNEKVSWGEFREAFLGPLTEEPEDPFEEYLNDYEAYLETVFDRVDKNKDGTLSYAELVSGLKDPDFAEEAGFYGSGMSRGEFAAEFCDALDWDGDRTVDWFEFRDEAMGKALDQMHELRMEQALREVFDRVDESGDGAITIVEAVKALREDEDFADVLGFWSTHKANRKDGSMEYVAEQIQAMDVNNDGVISWEEFRGCVFGMEPVLEVVEEERAVGNWLTVAEDVATTKARRCSPLHMAACTGAQRVMSYLIDQGAPAYGGRPNPIALAALKGCAPEACELLESALPGGGRAPDPDLGGEAPAQAAAARGFAATALALGAKGLTDPQGRTCALIAARRGEAGCVAVLLENGCDADGSATPSLLEGAIDSIDADVVKVAVQHVSVTTHDVLRAETIHAFWAERLMSLERDQRDGSTPQIASDLSAAAYRLVAAACTTPIGEDAHVHHCFAEGRVLAEELLAKEKARLRAEERNRAATSIQKQARGRNRRRAMRDAAAGKSKKDKKSKKKRKGKK</sequence>
<feature type="region of interest" description="Disordered" evidence="6">
    <location>
        <begin position="1"/>
        <end position="20"/>
    </location>
</feature>
<dbReference type="Pfam" id="PF13499">
    <property type="entry name" value="EF-hand_7"/>
    <property type="match status" value="1"/>
</dbReference>
<evidence type="ECO:0000256" key="4">
    <source>
        <dbReference type="PROSITE-ProRule" id="PRU00023"/>
    </source>
</evidence>
<dbReference type="PROSITE" id="PS50222">
    <property type="entry name" value="EF_HAND_2"/>
    <property type="match status" value="7"/>
</dbReference>
<dbReference type="InterPro" id="IPR011992">
    <property type="entry name" value="EF-hand-dom_pair"/>
</dbReference>
<dbReference type="GO" id="GO:0005509">
    <property type="term" value="F:calcium ion binding"/>
    <property type="evidence" value="ECO:0007669"/>
    <property type="project" value="InterPro"/>
</dbReference>
<dbReference type="PROSITE" id="PS00018">
    <property type="entry name" value="EF_HAND_1"/>
    <property type="match status" value="2"/>
</dbReference>
<dbReference type="InterPro" id="IPR002110">
    <property type="entry name" value="Ankyrin_rpt"/>
</dbReference>
<dbReference type="PANTHER" id="PTHR24198">
    <property type="entry name" value="ANKYRIN REPEAT AND PROTEIN KINASE DOMAIN-CONTAINING PROTEIN"/>
    <property type="match status" value="1"/>
</dbReference>
<feature type="region of interest" description="Disordered" evidence="6">
    <location>
        <begin position="1376"/>
        <end position="1426"/>
    </location>
</feature>
<feature type="compositionally biased region" description="Low complexity" evidence="6">
    <location>
        <begin position="11"/>
        <end position="20"/>
    </location>
</feature>
<evidence type="ECO:0000259" key="7">
    <source>
        <dbReference type="PROSITE" id="PS50222"/>
    </source>
</evidence>
<evidence type="ECO:0000256" key="3">
    <source>
        <dbReference type="ARBA" id="ARBA00023043"/>
    </source>
</evidence>
<keyword evidence="5" id="KW-0175">Coiled coil</keyword>
<protein>
    <recommendedName>
        <fullName evidence="7">EF-hand domain-containing protein</fullName>
    </recommendedName>
</protein>
<keyword evidence="3 4" id="KW-0040">ANK repeat</keyword>
<feature type="region of interest" description="Disordered" evidence="6">
    <location>
        <begin position="2054"/>
        <end position="2098"/>
    </location>
</feature>
<dbReference type="PANTHER" id="PTHR24198:SF165">
    <property type="entry name" value="ANKYRIN REPEAT-CONTAINING PROTEIN-RELATED"/>
    <property type="match status" value="1"/>
</dbReference>
<dbReference type="PROSITE" id="PS50096">
    <property type="entry name" value="IQ"/>
    <property type="match status" value="1"/>
</dbReference>
<dbReference type="Pfam" id="PF13202">
    <property type="entry name" value="EF-hand_5"/>
    <property type="match status" value="3"/>
</dbReference>
<accession>A0A7S3ZZL3</accession>
<feature type="domain" description="EF-hand" evidence="7">
    <location>
        <begin position="1518"/>
        <end position="1553"/>
    </location>
</feature>
<evidence type="ECO:0000256" key="5">
    <source>
        <dbReference type="SAM" id="Coils"/>
    </source>
</evidence>
<name>A0A7S3ZZL3_9STRA</name>
<dbReference type="SUPFAM" id="SSF48371">
    <property type="entry name" value="ARM repeat"/>
    <property type="match status" value="1"/>
</dbReference>
<dbReference type="Pfam" id="PF12796">
    <property type="entry name" value="Ank_2"/>
    <property type="match status" value="1"/>
</dbReference>
<organism evidence="8">
    <name type="scientific">Pelagomonas calceolata</name>
    <dbReference type="NCBI Taxonomy" id="35677"/>
    <lineage>
        <taxon>Eukaryota</taxon>
        <taxon>Sar</taxon>
        <taxon>Stramenopiles</taxon>
        <taxon>Ochrophyta</taxon>
        <taxon>Pelagophyceae</taxon>
        <taxon>Pelagomonadales</taxon>
        <taxon>Pelagomonadaceae</taxon>
        <taxon>Pelagomonas</taxon>
    </lineage>
</organism>
<feature type="repeat" description="ANK" evidence="4">
    <location>
        <begin position="1018"/>
        <end position="1050"/>
    </location>
</feature>
<feature type="domain" description="EF-hand" evidence="7">
    <location>
        <begin position="1755"/>
        <end position="1790"/>
    </location>
</feature>
<feature type="coiled-coil region" evidence="5">
    <location>
        <begin position="872"/>
        <end position="917"/>
    </location>
</feature>
<feature type="compositionally biased region" description="Basic residues" evidence="6">
    <location>
        <begin position="2083"/>
        <end position="2098"/>
    </location>
</feature>
<dbReference type="Gene3D" id="1.25.40.20">
    <property type="entry name" value="Ankyrin repeat-containing domain"/>
    <property type="match status" value="3"/>
</dbReference>
<feature type="region of interest" description="Disordered" evidence="6">
    <location>
        <begin position="1225"/>
        <end position="1244"/>
    </location>
</feature>
<dbReference type="SUPFAM" id="SSF47473">
    <property type="entry name" value="EF-hand"/>
    <property type="match status" value="3"/>
</dbReference>
<proteinExistence type="predicted"/>
<dbReference type="SMART" id="SM00054">
    <property type="entry name" value="EFh"/>
    <property type="match status" value="7"/>
</dbReference>
<feature type="domain" description="EF-hand" evidence="7">
    <location>
        <begin position="1569"/>
        <end position="1604"/>
    </location>
</feature>
<reference evidence="8" key="1">
    <citation type="submission" date="2021-01" db="EMBL/GenBank/DDBJ databases">
        <authorList>
            <person name="Corre E."/>
            <person name="Pelletier E."/>
            <person name="Niang G."/>
            <person name="Scheremetjew M."/>
            <person name="Finn R."/>
            <person name="Kale V."/>
            <person name="Holt S."/>
            <person name="Cochrane G."/>
            <person name="Meng A."/>
            <person name="Brown T."/>
            <person name="Cohen L."/>
        </authorList>
    </citation>
    <scope>NUCLEOTIDE SEQUENCE</scope>
    <source>
        <strain evidence="8">CCMP1756</strain>
    </source>
</reference>
<dbReference type="InterPro" id="IPR018247">
    <property type="entry name" value="EF_Hand_1_Ca_BS"/>
</dbReference>
<feature type="domain" description="EF-hand" evidence="7">
    <location>
        <begin position="1616"/>
        <end position="1651"/>
    </location>
</feature>
<dbReference type="InterPro" id="IPR002048">
    <property type="entry name" value="EF_hand_dom"/>
</dbReference>
<keyword evidence="2" id="KW-0106">Calcium</keyword>
<dbReference type="Gene3D" id="1.10.238.10">
    <property type="entry name" value="EF-hand"/>
    <property type="match status" value="3"/>
</dbReference>
<dbReference type="PROSITE" id="PS50297">
    <property type="entry name" value="ANK_REP_REGION"/>
    <property type="match status" value="3"/>
</dbReference>